<dbReference type="EMBL" id="JAMKFB020000012">
    <property type="protein sequence ID" value="KAL0178807.1"/>
    <property type="molecule type" value="Genomic_DNA"/>
</dbReference>
<feature type="domain" description="TRIM8/14/16/25/29/45/65 coiled-coil region" evidence="1">
    <location>
        <begin position="1"/>
        <end position="42"/>
    </location>
</feature>
<dbReference type="InterPro" id="IPR058030">
    <property type="entry name" value="TRIM8/14/16/25/29/45/65_CC"/>
</dbReference>
<organism evidence="2 3">
    <name type="scientific">Cirrhinus mrigala</name>
    <name type="common">Mrigala</name>
    <dbReference type="NCBI Taxonomy" id="683832"/>
    <lineage>
        <taxon>Eukaryota</taxon>
        <taxon>Metazoa</taxon>
        <taxon>Chordata</taxon>
        <taxon>Craniata</taxon>
        <taxon>Vertebrata</taxon>
        <taxon>Euteleostomi</taxon>
        <taxon>Actinopterygii</taxon>
        <taxon>Neopterygii</taxon>
        <taxon>Teleostei</taxon>
        <taxon>Ostariophysi</taxon>
        <taxon>Cypriniformes</taxon>
        <taxon>Cyprinidae</taxon>
        <taxon>Labeoninae</taxon>
        <taxon>Labeonini</taxon>
        <taxon>Cirrhinus</taxon>
    </lineage>
</organism>
<feature type="non-terminal residue" evidence="2">
    <location>
        <position position="81"/>
    </location>
</feature>
<protein>
    <recommendedName>
        <fullName evidence="1">TRIM8/14/16/25/29/45/65 coiled-coil region domain-containing protein</fullName>
    </recommendedName>
</protein>
<evidence type="ECO:0000313" key="3">
    <source>
        <dbReference type="Proteomes" id="UP001529510"/>
    </source>
</evidence>
<evidence type="ECO:0000313" key="2">
    <source>
        <dbReference type="EMBL" id="KAL0178807.1"/>
    </source>
</evidence>
<reference evidence="2 3" key="1">
    <citation type="submission" date="2024-05" db="EMBL/GenBank/DDBJ databases">
        <title>Genome sequencing and assembly of Indian major carp, Cirrhinus mrigala (Hamilton, 1822).</title>
        <authorList>
            <person name="Mohindra V."/>
            <person name="Chowdhury L.M."/>
            <person name="Lal K."/>
            <person name="Jena J.K."/>
        </authorList>
    </citation>
    <scope>NUCLEOTIDE SEQUENCE [LARGE SCALE GENOMIC DNA]</scope>
    <source>
        <strain evidence="2">CM1030</strain>
        <tissue evidence="2">Blood</tissue>
    </source>
</reference>
<dbReference type="Proteomes" id="UP001529510">
    <property type="component" value="Unassembled WGS sequence"/>
</dbReference>
<comment type="caution">
    <text evidence="2">The sequence shown here is derived from an EMBL/GenBank/DDBJ whole genome shotgun (WGS) entry which is preliminary data.</text>
</comment>
<name>A0ABD0PY14_CIRMR</name>
<sequence>SLSVPPESTDSPKITVSSRFSFDDVGKSVSHLKEKLEHFCKEEIKKISTSGKILDTPASSVKHVQTIPTPKYESRKDFLQC</sequence>
<accession>A0ABD0PY14</accession>
<evidence type="ECO:0000259" key="1">
    <source>
        <dbReference type="Pfam" id="PF25600"/>
    </source>
</evidence>
<proteinExistence type="predicted"/>
<keyword evidence="3" id="KW-1185">Reference proteome</keyword>
<gene>
    <name evidence="2" type="ORF">M9458_024249</name>
</gene>
<dbReference type="AlphaFoldDB" id="A0ABD0PY14"/>
<dbReference type="Pfam" id="PF25600">
    <property type="entry name" value="TRIM_CC"/>
    <property type="match status" value="1"/>
</dbReference>
<feature type="non-terminal residue" evidence="2">
    <location>
        <position position="1"/>
    </location>
</feature>